<dbReference type="EMBL" id="JAYJJQ010000017">
    <property type="protein sequence ID" value="MEB3070732.1"/>
    <property type="molecule type" value="Genomic_DNA"/>
</dbReference>
<comment type="caution">
    <text evidence="1">The sequence shown here is derived from an EMBL/GenBank/DDBJ whole genome shotgun (WGS) entry which is preliminary data.</text>
</comment>
<organism evidence="1 2">
    <name type="scientific">[Mycobacterium] vasticus</name>
    <dbReference type="NCBI Taxonomy" id="2875777"/>
    <lineage>
        <taxon>Bacteria</taxon>
        <taxon>Bacillati</taxon>
        <taxon>Actinomycetota</taxon>
        <taxon>Actinomycetes</taxon>
        <taxon>Mycobacteriales</taxon>
        <taxon>Mycobacteriaceae</taxon>
        <taxon>Mycolicibacter</taxon>
    </lineage>
</organism>
<protein>
    <submittedName>
        <fullName evidence="1">Antitoxin</fullName>
    </submittedName>
</protein>
<dbReference type="Proteomes" id="UP001299283">
    <property type="component" value="Unassembled WGS sequence"/>
</dbReference>
<evidence type="ECO:0000313" key="1">
    <source>
        <dbReference type="EMBL" id="MEB3070732.1"/>
    </source>
</evidence>
<sequence length="80" mass="8706">MRTTIDLDDDVLRALKRRQQAEGKTLGRLVSELLAQVLDGEPRTRVDVSWTTSDLGPRVDLGDKDAVWAVLDGTTPGSSA</sequence>
<name>A0ABU5Z018_9MYCO</name>
<dbReference type="RefSeq" id="WP_225398119.1">
    <property type="nucleotide sequence ID" value="NZ_JAYJJQ010000017.1"/>
</dbReference>
<reference evidence="1 2" key="1">
    <citation type="submission" date="2023-12" db="EMBL/GenBank/DDBJ databases">
        <title>Description of new species of Mycobacterium terrae complex isolated from sewage at the Sao Paulo Zoological Park Foundation in Brazil.</title>
        <authorList>
            <person name="Romagnoli C.L."/>
            <person name="Conceicao E.C."/>
            <person name="Machado E."/>
            <person name="Barreto L.B.P.F."/>
            <person name="Sharma A."/>
            <person name="Silva N.M."/>
            <person name="Marques L.E."/>
            <person name="Juliana M.A."/>
            <person name="Lourenco M.C.S."/>
            <person name="Digiampietri L.A."/>
            <person name="Suffys P.N."/>
            <person name="Viana-Niero C."/>
        </authorList>
    </citation>
    <scope>NUCLEOTIDE SEQUENCE [LARGE SCALE GENOMIC DNA]</scope>
    <source>
        <strain evidence="1 2">MYC017</strain>
    </source>
</reference>
<accession>A0ABU5Z018</accession>
<evidence type="ECO:0000313" key="2">
    <source>
        <dbReference type="Proteomes" id="UP001299283"/>
    </source>
</evidence>
<proteinExistence type="predicted"/>
<gene>
    <name evidence="1" type="ORF">K5L39_16215</name>
</gene>
<keyword evidence="2" id="KW-1185">Reference proteome</keyword>